<protein>
    <recommendedName>
        <fullName evidence="4">Secreted protein</fullName>
    </recommendedName>
</protein>
<reference evidence="2" key="1">
    <citation type="journal article" date="2023" name="bioRxiv">
        <title>Improved chromosome-level genome assembly for marigold (Tagetes erecta).</title>
        <authorList>
            <person name="Jiang F."/>
            <person name="Yuan L."/>
            <person name="Wang S."/>
            <person name="Wang H."/>
            <person name="Xu D."/>
            <person name="Wang A."/>
            <person name="Fan W."/>
        </authorList>
    </citation>
    <scope>NUCLEOTIDE SEQUENCE</scope>
    <source>
        <strain evidence="2">WSJ</strain>
        <tissue evidence="2">Leaf</tissue>
    </source>
</reference>
<keyword evidence="3" id="KW-1185">Reference proteome</keyword>
<evidence type="ECO:0000313" key="3">
    <source>
        <dbReference type="Proteomes" id="UP001229421"/>
    </source>
</evidence>
<accession>A0AAD8K2C6</accession>
<gene>
    <name evidence="2" type="ORF">QVD17_30223</name>
</gene>
<name>A0AAD8K2C6_TARER</name>
<evidence type="ECO:0000313" key="2">
    <source>
        <dbReference type="EMBL" id="KAK1414478.1"/>
    </source>
</evidence>
<dbReference type="EMBL" id="JAUHHV010000008">
    <property type="protein sequence ID" value="KAK1414478.1"/>
    <property type="molecule type" value="Genomic_DNA"/>
</dbReference>
<feature type="signal peptide" evidence="1">
    <location>
        <begin position="1"/>
        <end position="23"/>
    </location>
</feature>
<evidence type="ECO:0008006" key="4">
    <source>
        <dbReference type="Google" id="ProtNLM"/>
    </source>
</evidence>
<keyword evidence="1" id="KW-0732">Signal</keyword>
<feature type="chain" id="PRO_5042102665" description="Secreted protein" evidence="1">
    <location>
        <begin position="24"/>
        <end position="104"/>
    </location>
</feature>
<dbReference type="AlphaFoldDB" id="A0AAD8K2C6"/>
<evidence type="ECO:0000256" key="1">
    <source>
        <dbReference type="SAM" id="SignalP"/>
    </source>
</evidence>
<organism evidence="2 3">
    <name type="scientific">Tagetes erecta</name>
    <name type="common">African marigold</name>
    <dbReference type="NCBI Taxonomy" id="13708"/>
    <lineage>
        <taxon>Eukaryota</taxon>
        <taxon>Viridiplantae</taxon>
        <taxon>Streptophyta</taxon>
        <taxon>Embryophyta</taxon>
        <taxon>Tracheophyta</taxon>
        <taxon>Spermatophyta</taxon>
        <taxon>Magnoliopsida</taxon>
        <taxon>eudicotyledons</taxon>
        <taxon>Gunneridae</taxon>
        <taxon>Pentapetalae</taxon>
        <taxon>asterids</taxon>
        <taxon>campanulids</taxon>
        <taxon>Asterales</taxon>
        <taxon>Asteraceae</taxon>
        <taxon>Asteroideae</taxon>
        <taxon>Heliantheae alliance</taxon>
        <taxon>Tageteae</taxon>
        <taxon>Tagetes</taxon>
    </lineage>
</organism>
<comment type="caution">
    <text evidence="2">The sequence shown here is derived from an EMBL/GenBank/DDBJ whole genome shotgun (WGS) entry which is preliminary data.</text>
</comment>
<sequence>MVDNGGWWWLWTMVGSGGGVVDGDGSDAQWVVVLGEGVQLSSVDLRRSQKWLVQVCTRKRSRRPFLMKRLRENKQSAYNNVCAWSTRRRHKRLRRPFLKKQTAP</sequence>
<proteinExistence type="predicted"/>
<dbReference type="Proteomes" id="UP001229421">
    <property type="component" value="Unassembled WGS sequence"/>
</dbReference>